<dbReference type="PANTHER" id="PTHR47893">
    <property type="entry name" value="REGULATORY PROTEIN PCHR"/>
    <property type="match status" value="1"/>
</dbReference>
<evidence type="ECO:0000313" key="5">
    <source>
        <dbReference type="EMBL" id="MBT1704902.1"/>
    </source>
</evidence>
<keyword evidence="2" id="KW-0238">DNA-binding</keyword>
<evidence type="ECO:0000259" key="4">
    <source>
        <dbReference type="PROSITE" id="PS01124"/>
    </source>
</evidence>
<keyword evidence="6" id="KW-1185">Reference proteome</keyword>
<accession>A0ABS5VVR5</accession>
<dbReference type="Gene3D" id="1.10.10.60">
    <property type="entry name" value="Homeodomain-like"/>
    <property type="match status" value="1"/>
</dbReference>
<reference evidence="5 6" key="1">
    <citation type="submission" date="2021-05" db="EMBL/GenBank/DDBJ databases">
        <title>A Polyphasic approach of four new species of the genus Ohtaekwangia: Ohtaekwangia histidinii sp. nov., Ohtaekwangia cretensis sp. nov., Ohtaekwangia indiensis sp. nov., Ohtaekwangia reichenbachii sp. nov. from diverse environment.</title>
        <authorList>
            <person name="Octaviana S."/>
        </authorList>
    </citation>
    <scope>NUCLEOTIDE SEQUENCE [LARGE SCALE GENOMIC DNA]</scope>
    <source>
        <strain evidence="5 6">PWU20</strain>
    </source>
</reference>
<evidence type="ECO:0000256" key="3">
    <source>
        <dbReference type="ARBA" id="ARBA00023163"/>
    </source>
</evidence>
<dbReference type="EMBL" id="JAHESD010000042">
    <property type="protein sequence ID" value="MBT1704902.1"/>
    <property type="molecule type" value="Genomic_DNA"/>
</dbReference>
<sequence>MPYLIKGLNAGVARRNEYNVTFLPEPHCELKLKKGAYESFGIEFKPEYFRKLSKDDAPLFRNFVSAVLEGRPSSITGSHHMATPQIMDVVSELVHFRYPGKMRKLYIRSRVVDLLRLSLENIAMEKEGTNEISVSDMRALNSVKEYLLENLDNPGSLREISLRTGINEFKLKTGFRKAFGKSVIAFVHEQRLVQAKTMITKTDLPLKVIAMKAGYRNISNFTTAFRKHFGYPPGTLKRNSAAEEPNS</sequence>
<dbReference type="PROSITE" id="PS00041">
    <property type="entry name" value="HTH_ARAC_FAMILY_1"/>
    <property type="match status" value="1"/>
</dbReference>
<dbReference type="InterPro" id="IPR053142">
    <property type="entry name" value="PchR_regulatory_protein"/>
</dbReference>
<dbReference type="Pfam" id="PF12833">
    <property type="entry name" value="HTH_18"/>
    <property type="match status" value="1"/>
</dbReference>
<dbReference type="InterPro" id="IPR009057">
    <property type="entry name" value="Homeodomain-like_sf"/>
</dbReference>
<protein>
    <submittedName>
        <fullName evidence="5">AraC family transcriptional regulator</fullName>
    </submittedName>
</protein>
<evidence type="ECO:0000313" key="6">
    <source>
        <dbReference type="Proteomes" id="UP000772618"/>
    </source>
</evidence>
<keyword evidence="1" id="KW-0805">Transcription regulation</keyword>
<name>A0ABS5VVR5_9BACT</name>
<proteinExistence type="predicted"/>
<feature type="domain" description="HTH araC/xylS-type" evidence="4">
    <location>
        <begin position="141"/>
        <end position="239"/>
    </location>
</feature>
<dbReference type="SMART" id="SM00342">
    <property type="entry name" value="HTH_ARAC"/>
    <property type="match status" value="1"/>
</dbReference>
<dbReference type="RefSeq" id="WP_254154862.1">
    <property type="nucleotide sequence ID" value="NZ_JAHESD010000042.1"/>
</dbReference>
<dbReference type="InterPro" id="IPR018060">
    <property type="entry name" value="HTH_AraC"/>
</dbReference>
<evidence type="ECO:0000256" key="2">
    <source>
        <dbReference type="ARBA" id="ARBA00023125"/>
    </source>
</evidence>
<organism evidence="5 6">
    <name type="scientific">Chryseosolibacter indicus</name>
    <dbReference type="NCBI Taxonomy" id="2782351"/>
    <lineage>
        <taxon>Bacteria</taxon>
        <taxon>Pseudomonadati</taxon>
        <taxon>Bacteroidota</taxon>
        <taxon>Cytophagia</taxon>
        <taxon>Cytophagales</taxon>
        <taxon>Chryseotaleaceae</taxon>
        <taxon>Chryseosolibacter</taxon>
    </lineage>
</organism>
<evidence type="ECO:0000256" key="1">
    <source>
        <dbReference type="ARBA" id="ARBA00023015"/>
    </source>
</evidence>
<dbReference type="SUPFAM" id="SSF46689">
    <property type="entry name" value="Homeodomain-like"/>
    <property type="match status" value="2"/>
</dbReference>
<keyword evidence="3" id="KW-0804">Transcription</keyword>
<dbReference type="PANTHER" id="PTHR47893:SF1">
    <property type="entry name" value="REGULATORY PROTEIN PCHR"/>
    <property type="match status" value="1"/>
</dbReference>
<dbReference type="Proteomes" id="UP000772618">
    <property type="component" value="Unassembled WGS sequence"/>
</dbReference>
<dbReference type="InterPro" id="IPR018062">
    <property type="entry name" value="HTH_AraC-typ_CS"/>
</dbReference>
<gene>
    <name evidence="5" type="ORF">KK060_16535</name>
</gene>
<comment type="caution">
    <text evidence="5">The sequence shown here is derived from an EMBL/GenBank/DDBJ whole genome shotgun (WGS) entry which is preliminary data.</text>
</comment>
<dbReference type="PROSITE" id="PS01124">
    <property type="entry name" value="HTH_ARAC_FAMILY_2"/>
    <property type="match status" value="1"/>
</dbReference>